<feature type="transmembrane region" description="Helical" evidence="1">
    <location>
        <begin position="74"/>
        <end position="94"/>
    </location>
</feature>
<accession>A0ABY7TCW0</accession>
<feature type="transmembrane region" description="Helical" evidence="1">
    <location>
        <begin position="212"/>
        <end position="228"/>
    </location>
</feature>
<name>A0ABY7TCW0_9SPHI</name>
<dbReference type="Proteomes" id="UP001216139">
    <property type="component" value="Chromosome"/>
</dbReference>
<evidence type="ECO:0000313" key="2">
    <source>
        <dbReference type="EMBL" id="WCT13836.1"/>
    </source>
</evidence>
<feature type="transmembrane region" description="Helical" evidence="1">
    <location>
        <begin position="415"/>
        <end position="432"/>
    </location>
</feature>
<keyword evidence="1" id="KW-1133">Transmembrane helix</keyword>
<evidence type="ECO:0008006" key="4">
    <source>
        <dbReference type="Google" id="ProtNLM"/>
    </source>
</evidence>
<feature type="transmembrane region" description="Helical" evidence="1">
    <location>
        <begin position="43"/>
        <end position="62"/>
    </location>
</feature>
<feature type="transmembrane region" description="Helical" evidence="1">
    <location>
        <begin position="20"/>
        <end position="37"/>
    </location>
</feature>
<organism evidence="2 3">
    <name type="scientific">Mucilaginibacter jinjuensis</name>
    <dbReference type="NCBI Taxonomy" id="1176721"/>
    <lineage>
        <taxon>Bacteria</taxon>
        <taxon>Pseudomonadati</taxon>
        <taxon>Bacteroidota</taxon>
        <taxon>Sphingobacteriia</taxon>
        <taxon>Sphingobacteriales</taxon>
        <taxon>Sphingobacteriaceae</taxon>
        <taxon>Mucilaginibacter</taxon>
    </lineage>
</organism>
<dbReference type="EMBL" id="CP117167">
    <property type="protein sequence ID" value="WCT13836.1"/>
    <property type="molecule type" value="Genomic_DNA"/>
</dbReference>
<reference evidence="2 3" key="1">
    <citation type="submission" date="2023-02" db="EMBL/GenBank/DDBJ databases">
        <title>Genome sequence of Mucilaginibacter jinjuensis strain KACC 16571.</title>
        <authorList>
            <person name="Kim S."/>
            <person name="Heo J."/>
            <person name="Kwon S.-W."/>
        </authorList>
    </citation>
    <scope>NUCLEOTIDE SEQUENCE [LARGE SCALE GENOMIC DNA]</scope>
    <source>
        <strain evidence="2 3">KACC 16571</strain>
    </source>
</reference>
<keyword evidence="3" id="KW-1185">Reference proteome</keyword>
<evidence type="ECO:0000256" key="1">
    <source>
        <dbReference type="SAM" id="Phobius"/>
    </source>
</evidence>
<evidence type="ECO:0000313" key="3">
    <source>
        <dbReference type="Proteomes" id="UP001216139"/>
    </source>
</evidence>
<protein>
    <recommendedName>
        <fullName evidence="4">O-antigen ligase-like membrane protein</fullName>
    </recommendedName>
</protein>
<feature type="transmembrane region" description="Helical" evidence="1">
    <location>
        <begin position="100"/>
        <end position="121"/>
    </location>
</feature>
<feature type="transmembrane region" description="Helical" evidence="1">
    <location>
        <begin position="185"/>
        <end position="205"/>
    </location>
</feature>
<dbReference type="RefSeq" id="WP_273632140.1">
    <property type="nucleotide sequence ID" value="NZ_CP117167.1"/>
</dbReference>
<feature type="transmembrane region" description="Helical" evidence="1">
    <location>
        <begin position="255"/>
        <end position="273"/>
    </location>
</feature>
<feature type="transmembrane region" description="Helical" evidence="1">
    <location>
        <begin position="360"/>
        <end position="380"/>
    </location>
</feature>
<proteinExistence type="predicted"/>
<sequence length="440" mass="48434">MQLNIRQNKISTDTGTVKKVKQFIWVYFYLLIFEGALRKWVLPGLATPLLLVREPIVLWLIITAWRNKLVPFSPFLFISVSVGTIGIFTAILFGHGNAWVALYGARIWLMHYPLIFVIGSVFTRDDILKMARVVMFISIPMAILIAAQFYSPQTAWINRGVGGDESGGGFSGALGFFRPPATFSFTNGTSSFFGFLAPFVFWFWIYPKTINRVVLIGATIALMISIPLSISRTLLFEVVVTFAFTVLALSSKPQFIGKIVGSVAVVLISLVILNNFDFFQTATEAFTARFEGANEVEGGLNGVVGNRYFGHMIEAFTGAGALPFWGYGFGSGTQVGFKILGVTKALFDIEDEFTRIMGELGFGLGLIAIFTRLGLCVQYFFQGFSRLKTGDLLPWLLLSFALLVVPQGQWAQPTALGFGVLIAGLTMASLNTKKQVEQTS</sequence>
<keyword evidence="1" id="KW-0812">Transmembrane</keyword>
<keyword evidence="1" id="KW-0472">Membrane</keyword>
<gene>
    <name evidence="2" type="ORF">PQO05_07815</name>
</gene>
<feature type="transmembrane region" description="Helical" evidence="1">
    <location>
        <begin position="133"/>
        <end position="151"/>
    </location>
</feature>